<protein>
    <submittedName>
        <fullName evidence="1">Uncharacterized protein</fullName>
    </submittedName>
</protein>
<dbReference type="EMBL" id="KZ852105">
    <property type="protein sequence ID" value="RDH27001.1"/>
    <property type="molecule type" value="Genomic_DNA"/>
</dbReference>
<dbReference type="RefSeq" id="XP_026620023.1">
    <property type="nucleotide sequence ID" value="XM_026772598.1"/>
</dbReference>
<gene>
    <name evidence="1" type="ORF">BDQ94DRAFT_175996</name>
</gene>
<reference evidence="1 2" key="1">
    <citation type="submission" date="2018-07" db="EMBL/GenBank/DDBJ databases">
        <title>The genomes of Aspergillus section Nigri reveals drivers in fungal speciation.</title>
        <authorList>
            <consortium name="DOE Joint Genome Institute"/>
            <person name="Vesth T.C."/>
            <person name="Nybo J."/>
            <person name="Theobald S."/>
            <person name="Brandl J."/>
            <person name="Frisvad J.C."/>
            <person name="Nielsen K.F."/>
            <person name="Lyhne E.K."/>
            <person name="Kogle M.E."/>
            <person name="Kuo A."/>
            <person name="Riley R."/>
            <person name="Clum A."/>
            <person name="Nolan M."/>
            <person name="Lipzen A."/>
            <person name="Salamov A."/>
            <person name="Henrissat B."/>
            <person name="Wiebenga A."/>
            <person name="De vries R.P."/>
            <person name="Grigoriev I.V."/>
            <person name="Mortensen U.H."/>
            <person name="Andersen M.R."/>
            <person name="Baker S.E."/>
        </authorList>
    </citation>
    <scope>NUCLEOTIDE SEQUENCE [LARGE SCALE GENOMIC DNA]</scope>
    <source>
        <strain evidence="1 2">CBS 139.54b</strain>
    </source>
</reference>
<sequence length="149" mass="16614">MEADSDRQPSNRFALSALLSPNDDVAAQIDCILIVTTSAIEQLDHPFLRKEPVDMEFDYGQAESDTFSCSSCNPPLGVSWVFWTQGTDAPTSLASLRGVDYRSRPSKGVEDALTLFGEPQPHFHFDMDFEQDLSSFHIRGSLDFLMFDG</sequence>
<organism evidence="1 2">
    <name type="scientific">Aspergillus welwitschiae</name>
    <dbReference type="NCBI Taxonomy" id="1341132"/>
    <lineage>
        <taxon>Eukaryota</taxon>
        <taxon>Fungi</taxon>
        <taxon>Dikarya</taxon>
        <taxon>Ascomycota</taxon>
        <taxon>Pezizomycotina</taxon>
        <taxon>Eurotiomycetes</taxon>
        <taxon>Eurotiomycetidae</taxon>
        <taxon>Eurotiales</taxon>
        <taxon>Aspergillaceae</taxon>
        <taxon>Aspergillus</taxon>
        <taxon>Aspergillus subgen. Circumdati</taxon>
    </lineage>
</organism>
<dbReference type="GeneID" id="38140954"/>
<accession>A0A3F3PJ94</accession>
<keyword evidence="2" id="KW-1185">Reference proteome</keyword>
<evidence type="ECO:0000313" key="2">
    <source>
        <dbReference type="Proteomes" id="UP000253729"/>
    </source>
</evidence>
<proteinExistence type="predicted"/>
<evidence type="ECO:0000313" key="1">
    <source>
        <dbReference type="EMBL" id="RDH27001.1"/>
    </source>
</evidence>
<dbReference type="AlphaFoldDB" id="A0A3F3PJ94"/>
<name>A0A3F3PJ94_9EURO</name>
<dbReference type="Proteomes" id="UP000253729">
    <property type="component" value="Unassembled WGS sequence"/>
</dbReference>